<protein>
    <submittedName>
        <fullName evidence="2">Uncharacterized protein</fullName>
    </submittedName>
</protein>
<keyword evidence="1" id="KW-0472">Membrane</keyword>
<evidence type="ECO:0000256" key="1">
    <source>
        <dbReference type="SAM" id="Phobius"/>
    </source>
</evidence>
<organism evidence="2">
    <name type="scientific">Cacopsylla melanoneura</name>
    <dbReference type="NCBI Taxonomy" id="428564"/>
    <lineage>
        <taxon>Eukaryota</taxon>
        <taxon>Metazoa</taxon>
        <taxon>Ecdysozoa</taxon>
        <taxon>Arthropoda</taxon>
        <taxon>Hexapoda</taxon>
        <taxon>Insecta</taxon>
        <taxon>Pterygota</taxon>
        <taxon>Neoptera</taxon>
        <taxon>Paraneoptera</taxon>
        <taxon>Hemiptera</taxon>
        <taxon>Sternorrhyncha</taxon>
        <taxon>Psylloidea</taxon>
        <taxon>Psyllidae</taxon>
        <taxon>Psyllinae</taxon>
        <taxon>Cacopsylla</taxon>
    </lineage>
</organism>
<keyword evidence="1" id="KW-1133">Transmembrane helix</keyword>
<sequence>MEELGGRCNGKCTRDTSFKLLFAVSDFFSFLLTSPLLCFPLPTSFPCPLAPSSFLLPSPLTSFSCTLSLSFPIISCPTFRFSSLYLGIYFCSYFQVTIDAEVDRYTYLKYSTDPLMEG</sequence>
<accession>A0A8D9AQZ6</accession>
<feature type="transmembrane region" description="Helical" evidence="1">
    <location>
        <begin position="54"/>
        <end position="74"/>
    </location>
</feature>
<reference evidence="2" key="1">
    <citation type="submission" date="2021-05" db="EMBL/GenBank/DDBJ databases">
        <authorList>
            <person name="Alioto T."/>
            <person name="Alioto T."/>
            <person name="Gomez Garrido J."/>
        </authorList>
    </citation>
    <scope>NUCLEOTIDE SEQUENCE</scope>
</reference>
<proteinExistence type="predicted"/>
<evidence type="ECO:0000313" key="2">
    <source>
        <dbReference type="EMBL" id="CAG6769592.1"/>
    </source>
</evidence>
<name>A0A8D9AQZ6_9HEMI</name>
<keyword evidence="1" id="KW-0812">Transmembrane</keyword>
<dbReference type="AlphaFoldDB" id="A0A8D9AQZ6"/>
<feature type="transmembrane region" description="Helical" evidence="1">
    <location>
        <begin position="20"/>
        <end position="42"/>
    </location>
</feature>
<dbReference type="EMBL" id="HBUF01579368">
    <property type="protein sequence ID" value="CAG6769592.1"/>
    <property type="molecule type" value="Transcribed_RNA"/>
</dbReference>